<evidence type="ECO:0000313" key="2">
    <source>
        <dbReference type="Proteomes" id="UP001432322"/>
    </source>
</evidence>
<comment type="caution">
    <text evidence="1">The sequence shown here is derived from an EMBL/GenBank/DDBJ whole genome shotgun (WGS) entry which is preliminary data.</text>
</comment>
<dbReference type="EMBL" id="BTSY01000006">
    <property type="protein sequence ID" value="GMT32787.1"/>
    <property type="molecule type" value="Genomic_DNA"/>
</dbReference>
<dbReference type="AlphaFoldDB" id="A0AAV5WSS2"/>
<keyword evidence="2" id="KW-1185">Reference proteome</keyword>
<evidence type="ECO:0008006" key="3">
    <source>
        <dbReference type="Google" id="ProtNLM"/>
    </source>
</evidence>
<dbReference type="Proteomes" id="UP001432322">
    <property type="component" value="Unassembled WGS sequence"/>
</dbReference>
<name>A0AAV5WSS2_9BILA</name>
<proteinExistence type="predicted"/>
<sequence length="146" mass="16739">IPPLLPISFPPCLHSKFPVRSVMECNSFPPEADMDSIGRFVPRGRSTVCPSREWDLVDQFCRRIYSLDHRLSLRRRNVERTIRAALRVSITIHLHLVRHPPIVPLPLRSNQITHWTMTSSLPLLLPLVPPLNLPPNTDPFYPPSSN</sequence>
<gene>
    <name evidence="1" type="ORF">PFISCL1PPCAC_24084</name>
</gene>
<reference evidence="1" key="1">
    <citation type="submission" date="2023-10" db="EMBL/GenBank/DDBJ databases">
        <title>Genome assembly of Pristionchus species.</title>
        <authorList>
            <person name="Yoshida K."/>
            <person name="Sommer R.J."/>
        </authorList>
    </citation>
    <scope>NUCLEOTIDE SEQUENCE</scope>
    <source>
        <strain evidence="1">RS5133</strain>
    </source>
</reference>
<organism evidence="1 2">
    <name type="scientific">Pristionchus fissidentatus</name>
    <dbReference type="NCBI Taxonomy" id="1538716"/>
    <lineage>
        <taxon>Eukaryota</taxon>
        <taxon>Metazoa</taxon>
        <taxon>Ecdysozoa</taxon>
        <taxon>Nematoda</taxon>
        <taxon>Chromadorea</taxon>
        <taxon>Rhabditida</taxon>
        <taxon>Rhabditina</taxon>
        <taxon>Diplogasteromorpha</taxon>
        <taxon>Diplogasteroidea</taxon>
        <taxon>Neodiplogasteridae</taxon>
        <taxon>Pristionchus</taxon>
    </lineage>
</organism>
<evidence type="ECO:0000313" key="1">
    <source>
        <dbReference type="EMBL" id="GMT32787.1"/>
    </source>
</evidence>
<accession>A0AAV5WSS2</accession>
<protein>
    <recommendedName>
        <fullName evidence="3">Ribosomal protein</fullName>
    </recommendedName>
</protein>
<feature type="non-terminal residue" evidence="1">
    <location>
        <position position="1"/>
    </location>
</feature>